<evidence type="ECO:0000259" key="9">
    <source>
        <dbReference type="PROSITE" id="PS50850"/>
    </source>
</evidence>
<keyword evidence="6 8" id="KW-1133">Transmembrane helix</keyword>
<feature type="transmembrane region" description="Helical" evidence="8">
    <location>
        <begin position="177"/>
        <end position="199"/>
    </location>
</feature>
<organism evidence="10">
    <name type="scientific">uncultured bacterium BLR2</name>
    <dbReference type="NCBI Taxonomy" id="506520"/>
    <lineage>
        <taxon>Bacteria</taxon>
        <taxon>environmental samples</taxon>
    </lineage>
</organism>
<dbReference type="InterPro" id="IPR011701">
    <property type="entry name" value="MFS"/>
</dbReference>
<name>B5L5U7_9BACT</name>
<dbReference type="PANTHER" id="PTHR42718">
    <property type="entry name" value="MAJOR FACILITATOR SUPERFAMILY MULTIDRUG TRANSPORTER MFSC"/>
    <property type="match status" value="1"/>
</dbReference>
<evidence type="ECO:0000256" key="7">
    <source>
        <dbReference type="ARBA" id="ARBA00023136"/>
    </source>
</evidence>
<protein>
    <submittedName>
        <fullName evidence="10">Drug resistance transporter</fullName>
    </submittedName>
</protein>
<feature type="transmembrane region" description="Helical" evidence="8">
    <location>
        <begin position="150"/>
        <end position="171"/>
    </location>
</feature>
<reference evidence="10" key="1">
    <citation type="journal article" date="2009" name="ISME J.">
        <title>Functional metagenomics reveals diverse beta-lactamases in a remote Alaskan soil.</title>
        <authorList>
            <person name="Allen H.K."/>
            <person name="Moe L.A."/>
            <person name="Rodbumrer J."/>
            <person name="Gaarder A."/>
            <person name="Handelsman J."/>
        </authorList>
    </citation>
    <scope>NUCLEOTIDE SEQUENCE</scope>
</reference>
<comment type="subcellular location">
    <subcellularLocation>
        <location evidence="1">Cell membrane</location>
        <topology evidence="1">Multi-pass membrane protein</topology>
    </subcellularLocation>
</comment>
<keyword evidence="4" id="KW-1003">Cell membrane</keyword>
<dbReference type="NCBIfam" id="TIGR00711">
    <property type="entry name" value="efflux_EmrB"/>
    <property type="match status" value="1"/>
</dbReference>
<dbReference type="GO" id="GO:0005886">
    <property type="term" value="C:plasma membrane"/>
    <property type="evidence" value="ECO:0007669"/>
    <property type="project" value="UniProtKB-SubCell"/>
</dbReference>
<proteinExistence type="inferred from homology"/>
<feature type="transmembrane region" description="Helical" evidence="8">
    <location>
        <begin position="20"/>
        <end position="43"/>
    </location>
</feature>
<dbReference type="EMBL" id="EU408347">
    <property type="protein sequence ID" value="ACH58982.1"/>
    <property type="molecule type" value="Genomic_DNA"/>
</dbReference>
<evidence type="ECO:0000313" key="10">
    <source>
        <dbReference type="EMBL" id="ACH58982.1"/>
    </source>
</evidence>
<keyword evidence="7 8" id="KW-0472">Membrane</keyword>
<feature type="transmembrane region" description="Helical" evidence="8">
    <location>
        <begin position="242"/>
        <end position="261"/>
    </location>
</feature>
<feature type="transmembrane region" description="Helical" evidence="8">
    <location>
        <begin position="311"/>
        <end position="334"/>
    </location>
</feature>
<keyword evidence="5 8" id="KW-0812">Transmembrane</keyword>
<keyword evidence="3" id="KW-0813">Transport</keyword>
<dbReference type="Pfam" id="PF07690">
    <property type="entry name" value="MFS_1"/>
    <property type="match status" value="1"/>
</dbReference>
<evidence type="ECO:0000256" key="6">
    <source>
        <dbReference type="ARBA" id="ARBA00022989"/>
    </source>
</evidence>
<dbReference type="AlphaFoldDB" id="B5L5U7"/>
<evidence type="ECO:0000256" key="8">
    <source>
        <dbReference type="SAM" id="Phobius"/>
    </source>
</evidence>
<comment type="similarity">
    <text evidence="2">Belongs to the major facilitator superfamily. EmrB family.</text>
</comment>
<feature type="transmembrane region" description="Helical" evidence="8">
    <location>
        <begin position="341"/>
        <end position="362"/>
    </location>
</feature>
<dbReference type="InterPro" id="IPR036259">
    <property type="entry name" value="MFS_trans_sf"/>
</dbReference>
<dbReference type="Gene3D" id="1.20.1720.10">
    <property type="entry name" value="Multidrug resistance protein D"/>
    <property type="match status" value="1"/>
</dbReference>
<feature type="transmembrane region" description="Helical" evidence="8">
    <location>
        <begin position="94"/>
        <end position="114"/>
    </location>
</feature>
<dbReference type="Gene3D" id="1.20.1250.20">
    <property type="entry name" value="MFS general substrate transporter like domains"/>
    <property type="match status" value="1"/>
</dbReference>
<feature type="transmembrane region" description="Helical" evidence="8">
    <location>
        <begin position="282"/>
        <end position="305"/>
    </location>
</feature>
<evidence type="ECO:0000256" key="3">
    <source>
        <dbReference type="ARBA" id="ARBA00022448"/>
    </source>
</evidence>
<evidence type="ECO:0000256" key="2">
    <source>
        <dbReference type="ARBA" id="ARBA00008537"/>
    </source>
</evidence>
<evidence type="ECO:0000256" key="1">
    <source>
        <dbReference type="ARBA" id="ARBA00004651"/>
    </source>
</evidence>
<accession>B5L5U7</accession>
<feature type="domain" description="Major facilitator superfamily (MFS) profile" evidence="9">
    <location>
        <begin position="25"/>
        <end position="512"/>
    </location>
</feature>
<dbReference type="InterPro" id="IPR004638">
    <property type="entry name" value="EmrB-like"/>
</dbReference>
<gene>
    <name evidence="10" type="ORF">AKSOIL_0061</name>
</gene>
<evidence type="ECO:0000256" key="5">
    <source>
        <dbReference type="ARBA" id="ARBA00022692"/>
    </source>
</evidence>
<dbReference type="PANTHER" id="PTHR42718:SF9">
    <property type="entry name" value="MAJOR FACILITATOR SUPERFAMILY MULTIDRUG TRANSPORTER MFSC"/>
    <property type="match status" value="1"/>
</dbReference>
<feature type="transmembrane region" description="Helical" evidence="8">
    <location>
        <begin position="374"/>
        <end position="391"/>
    </location>
</feature>
<sequence length="520" mass="56386">MAEARTAPLPPGEYPPLRGIALVLLSIAIGVSSFMEILDMTIVNVSIPAIAGSMGVSPSEGTWAISSYLLAAAVVQPLAGWIGRRFGEVRTFVISNLLFIVFSALCGLATSMPMLIACRLLQGLVSGPMMSVAQALLLRNYPVHLRGLAMGLWAMVVIVAPIMGPILGGWITDNYSWPWLFYINVPVGLGSAAITWFLLRRRETLRVKVPIDAIGLSLLVIGVGALQFMLDNGNEKDWFQSTEIVTAAVIGVVALVFFIPWELTDKHPIVDLALFRRRNFRVGTITLAIAYFAFTGVNIIFPLWLQTAMGYTATWAGLAMAPIGLVAIVMAPIVGRNLHRINLRAAPTIGFMVLAFALLWFSQQNDQASFSQMATPRFVMGIGLALFFLPLNQIIMSGLPSSQIASAAGLSNFLRTFAGSASTAICVFYWNDRSEHHYARLTEHIRPDSPAWIDYQAQLAAQGITGDTAYAATSQVLSVQSMTMGANDIFLMIAVMFIVLIPVIWFAKGPFRAVGTGSSH</sequence>
<feature type="transmembrane region" description="Helical" evidence="8">
    <location>
        <begin position="120"/>
        <end position="138"/>
    </location>
</feature>
<feature type="transmembrane region" description="Helical" evidence="8">
    <location>
        <begin position="63"/>
        <end position="82"/>
    </location>
</feature>
<feature type="transmembrane region" description="Helical" evidence="8">
    <location>
        <begin position="489"/>
        <end position="507"/>
    </location>
</feature>
<dbReference type="SUPFAM" id="SSF103473">
    <property type="entry name" value="MFS general substrate transporter"/>
    <property type="match status" value="1"/>
</dbReference>
<dbReference type="PRINTS" id="PR01036">
    <property type="entry name" value="TCRTETB"/>
</dbReference>
<dbReference type="CDD" id="cd17503">
    <property type="entry name" value="MFS_LmrB_MDR_like"/>
    <property type="match status" value="1"/>
</dbReference>
<dbReference type="GO" id="GO:0022857">
    <property type="term" value="F:transmembrane transporter activity"/>
    <property type="evidence" value="ECO:0007669"/>
    <property type="project" value="InterPro"/>
</dbReference>
<dbReference type="PROSITE" id="PS50850">
    <property type="entry name" value="MFS"/>
    <property type="match status" value="1"/>
</dbReference>
<feature type="transmembrane region" description="Helical" evidence="8">
    <location>
        <begin position="211"/>
        <end position="230"/>
    </location>
</feature>
<evidence type="ECO:0000256" key="4">
    <source>
        <dbReference type="ARBA" id="ARBA00022475"/>
    </source>
</evidence>
<dbReference type="InterPro" id="IPR020846">
    <property type="entry name" value="MFS_dom"/>
</dbReference>